<comment type="similarity">
    <text evidence="3">Belongs to the GST superfamily. Tau family.</text>
</comment>
<feature type="domain" description="GST N-terminal" evidence="5">
    <location>
        <begin position="21"/>
        <end position="101"/>
    </location>
</feature>
<dbReference type="FunFam" id="3.40.30.10:FF:000044">
    <property type="entry name" value="Glutathione S-transferase GSTU6"/>
    <property type="match status" value="2"/>
</dbReference>
<dbReference type="Pfam" id="PF02798">
    <property type="entry name" value="GST_N"/>
    <property type="match status" value="2"/>
</dbReference>
<dbReference type="PROSITE" id="PS50404">
    <property type="entry name" value="GST_NTER"/>
    <property type="match status" value="2"/>
</dbReference>
<dbReference type="PROSITE" id="PS50405">
    <property type="entry name" value="GST_CTER"/>
    <property type="match status" value="2"/>
</dbReference>
<dbReference type="Gene3D" id="3.40.30.10">
    <property type="entry name" value="Glutaredoxin"/>
    <property type="match status" value="2"/>
</dbReference>
<dbReference type="SFLD" id="SFLDS00019">
    <property type="entry name" value="Glutathione_Transferase_(cytos"/>
    <property type="match status" value="2"/>
</dbReference>
<evidence type="ECO:0000313" key="7">
    <source>
        <dbReference type="EMBL" id="OAY74485.1"/>
    </source>
</evidence>
<dbReference type="GO" id="GO:0004364">
    <property type="term" value="F:glutathione transferase activity"/>
    <property type="evidence" value="ECO:0007669"/>
    <property type="project" value="UniProtKB-EC"/>
</dbReference>
<keyword evidence="2 7" id="KW-0808">Transferase</keyword>
<dbReference type="GO" id="GO:0009407">
    <property type="term" value="P:toxin catabolic process"/>
    <property type="evidence" value="ECO:0007669"/>
    <property type="project" value="UniProtKB-ARBA"/>
</dbReference>
<evidence type="ECO:0000259" key="6">
    <source>
        <dbReference type="PROSITE" id="PS50405"/>
    </source>
</evidence>
<dbReference type="InterPro" id="IPR045073">
    <property type="entry name" value="Omega/Tau-like"/>
</dbReference>
<feature type="domain" description="GST C-terminal" evidence="6">
    <location>
        <begin position="108"/>
        <end position="242"/>
    </location>
</feature>
<evidence type="ECO:0000256" key="1">
    <source>
        <dbReference type="ARBA" id="ARBA00012452"/>
    </source>
</evidence>
<feature type="domain" description="GST C-terminal" evidence="6">
    <location>
        <begin position="336"/>
        <end position="467"/>
    </location>
</feature>
<dbReference type="EMBL" id="LSRQ01002388">
    <property type="protein sequence ID" value="OAY74485.1"/>
    <property type="molecule type" value="Genomic_DNA"/>
</dbReference>
<dbReference type="Pfam" id="PF00043">
    <property type="entry name" value="GST_C"/>
    <property type="match status" value="2"/>
</dbReference>
<dbReference type="InterPro" id="IPR036249">
    <property type="entry name" value="Thioredoxin-like_sf"/>
</dbReference>
<dbReference type="GO" id="GO:0006749">
    <property type="term" value="P:glutathione metabolic process"/>
    <property type="evidence" value="ECO:0007669"/>
    <property type="project" value="InterPro"/>
</dbReference>
<accession>A0A199VCH4</accession>
<dbReference type="Gene3D" id="1.20.1050.10">
    <property type="match status" value="2"/>
</dbReference>
<comment type="caution">
    <text evidence="7">The sequence shown here is derived from an EMBL/GenBank/DDBJ whole genome shotgun (WGS) entry which is preliminary data.</text>
</comment>
<evidence type="ECO:0000256" key="4">
    <source>
        <dbReference type="ARBA" id="ARBA00047960"/>
    </source>
</evidence>
<dbReference type="EC" id="2.5.1.18" evidence="1"/>
<protein>
    <recommendedName>
        <fullName evidence="1">glutathione transferase</fullName>
        <ecNumber evidence="1">2.5.1.18</ecNumber>
    </recommendedName>
</protein>
<dbReference type="InterPro" id="IPR045074">
    <property type="entry name" value="GST_C_Tau"/>
</dbReference>
<dbReference type="InterPro" id="IPR004046">
    <property type="entry name" value="GST_C"/>
</dbReference>
<dbReference type="PANTHER" id="PTHR11260:SF615">
    <property type="entry name" value="GLUTATHIONE S-TRANSFERASE U17"/>
    <property type="match status" value="1"/>
</dbReference>
<dbReference type="PANTHER" id="PTHR11260">
    <property type="entry name" value="GLUTATHIONE S-TRANSFERASE, GST, SUPERFAMILY, GST DOMAIN CONTAINING"/>
    <property type="match status" value="1"/>
</dbReference>
<dbReference type="GO" id="GO:0005737">
    <property type="term" value="C:cytoplasm"/>
    <property type="evidence" value="ECO:0007669"/>
    <property type="project" value="TreeGrafter"/>
</dbReference>
<dbReference type="SUPFAM" id="SSF47616">
    <property type="entry name" value="GST C-terminal domain-like"/>
    <property type="match status" value="2"/>
</dbReference>
<feature type="domain" description="GST N-terminal" evidence="5">
    <location>
        <begin position="249"/>
        <end position="329"/>
    </location>
</feature>
<dbReference type="SUPFAM" id="SSF52833">
    <property type="entry name" value="Thioredoxin-like"/>
    <property type="match status" value="2"/>
</dbReference>
<sequence length="481" mass="54496">MNKRASLMISFRVVKDQASGEEVKLLGVWPSPYVIKVKIALELKGVRYEYLEQEIWENKSELLLKSNPVYKKVPVLIHNDRPVCESAIILQYIDEVWAGARPSILPSDPYERAIARFWAGYFDDTWFYGAIKILQVKTEKEKAEAIEQSFAGLSLLEETYEKSFKGKPFFGGDNIGYLDIALGSFLGWVKTIEKMSGLKLIDGAKFPLLATWAERFCSVATVKEHIPKTDKMIEYCSKYSPYNMAASGDEVKLLGAWASPYVIRVRIALELKEVSYEYLEQEIWENKSELLLKSNPVYKKVPVLIHKDRPICDSAIILQYIDEAWAGTGPSILPSDPYERAVALFWASYVTDTWLSTTKKIINASTEKEKAETVEQSLVGLSLLEEAYEKSFKGKPFFGGDNIGYLDIALGCFLGWLRALEKISGIKLIDRAKLPLLAEWAEHFGAVATVEKLIPKTDKLVEYYTKTTTLPLPLPNPQCFF</sequence>
<dbReference type="InterPro" id="IPR010987">
    <property type="entry name" value="Glutathione-S-Trfase_C-like"/>
</dbReference>
<evidence type="ECO:0000313" key="8">
    <source>
        <dbReference type="Proteomes" id="UP000092600"/>
    </source>
</evidence>
<dbReference type="InterPro" id="IPR004045">
    <property type="entry name" value="Glutathione_S-Trfase_N"/>
</dbReference>
<dbReference type="CDD" id="cd03185">
    <property type="entry name" value="GST_C_Tau"/>
    <property type="match status" value="2"/>
</dbReference>
<organism evidence="7 8">
    <name type="scientific">Ananas comosus</name>
    <name type="common">Pineapple</name>
    <name type="synonym">Ananas ananas</name>
    <dbReference type="NCBI Taxonomy" id="4615"/>
    <lineage>
        <taxon>Eukaryota</taxon>
        <taxon>Viridiplantae</taxon>
        <taxon>Streptophyta</taxon>
        <taxon>Embryophyta</taxon>
        <taxon>Tracheophyta</taxon>
        <taxon>Spermatophyta</taxon>
        <taxon>Magnoliopsida</taxon>
        <taxon>Liliopsida</taxon>
        <taxon>Poales</taxon>
        <taxon>Bromeliaceae</taxon>
        <taxon>Bromelioideae</taxon>
        <taxon>Ananas</taxon>
    </lineage>
</organism>
<evidence type="ECO:0000259" key="5">
    <source>
        <dbReference type="PROSITE" id="PS50404"/>
    </source>
</evidence>
<evidence type="ECO:0000256" key="3">
    <source>
        <dbReference type="ARBA" id="ARBA00025743"/>
    </source>
</evidence>
<proteinExistence type="inferred from homology"/>
<dbReference type="InterPro" id="IPR036282">
    <property type="entry name" value="Glutathione-S-Trfase_C_sf"/>
</dbReference>
<dbReference type="SFLD" id="SFLDG01152">
    <property type="entry name" value="Main.3:_Omega-_and_Tau-like"/>
    <property type="match status" value="2"/>
</dbReference>
<dbReference type="AlphaFoldDB" id="A0A199VCH4"/>
<dbReference type="Proteomes" id="UP000092600">
    <property type="component" value="Unassembled WGS sequence"/>
</dbReference>
<reference evidence="7 8" key="1">
    <citation type="journal article" date="2016" name="DNA Res.">
        <title>The draft genome of MD-2 pineapple using hybrid error correction of long reads.</title>
        <authorList>
            <person name="Redwan R.M."/>
            <person name="Saidin A."/>
            <person name="Kumar S.V."/>
        </authorList>
    </citation>
    <scope>NUCLEOTIDE SEQUENCE [LARGE SCALE GENOMIC DNA]</scope>
    <source>
        <strain evidence="8">cv. MD2</strain>
        <tissue evidence="7">Leaf</tissue>
    </source>
</reference>
<comment type="catalytic activity">
    <reaction evidence="4">
        <text>RX + glutathione = an S-substituted glutathione + a halide anion + H(+)</text>
        <dbReference type="Rhea" id="RHEA:16437"/>
        <dbReference type="ChEBI" id="CHEBI:15378"/>
        <dbReference type="ChEBI" id="CHEBI:16042"/>
        <dbReference type="ChEBI" id="CHEBI:17792"/>
        <dbReference type="ChEBI" id="CHEBI:57925"/>
        <dbReference type="ChEBI" id="CHEBI:90779"/>
        <dbReference type="EC" id="2.5.1.18"/>
    </reaction>
</comment>
<gene>
    <name evidence="7" type="ORF">ACMD2_15546</name>
</gene>
<name>A0A199VCH4_ANACO</name>
<dbReference type="FunFam" id="1.20.1050.10:FF:000016">
    <property type="entry name" value="Glutathione S-transferase U9"/>
    <property type="match status" value="2"/>
</dbReference>
<dbReference type="SFLD" id="SFLDG00358">
    <property type="entry name" value="Main_(cytGST)"/>
    <property type="match status" value="2"/>
</dbReference>
<dbReference type="CDD" id="cd03058">
    <property type="entry name" value="GST_N_Tau"/>
    <property type="match status" value="2"/>
</dbReference>
<dbReference type="InterPro" id="IPR040079">
    <property type="entry name" value="Glutathione_S-Trfase"/>
</dbReference>
<evidence type="ECO:0000256" key="2">
    <source>
        <dbReference type="ARBA" id="ARBA00022679"/>
    </source>
</evidence>
<dbReference type="STRING" id="4615.A0A199VCH4"/>